<protein>
    <recommendedName>
        <fullName evidence="5">P-loop containing nucleoside triphosphate hydrolase protein</fullName>
    </recommendedName>
</protein>
<keyword evidence="4" id="KW-1185">Reference proteome</keyword>
<dbReference type="OrthoDB" id="411451at2759"/>
<organism evidence="3 4">
    <name type="scientific">Fragilariopsis cylindrus CCMP1102</name>
    <dbReference type="NCBI Taxonomy" id="635003"/>
    <lineage>
        <taxon>Eukaryota</taxon>
        <taxon>Sar</taxon>
        <taxon>Stramenopiles</taxon>
        <taxon>Ochrophyta</taxon>
        <taxon>Bacillariophyta</taxon>
        <taxon>Bacillariophyceae</taxon>
        <taxon>Bacillariophycidae</taxon>
        <taxon>Bacillariales</taxon>
        <taxon>Bacillariaceae</taxon>
        <taxon>Fragilariopsis</taxon>
    </lineage>
</organism>
<dbReference type="AlphaFoldDB" id="A0A1E7FNH6"/>
<feature type="binding site" evidence="2">
    <location>
        <position position="44"/>
    </location>
    <ligand>
        <name>3'-phosphoadenylyl sulfate</name>
        <dbReference type="ChEBI" id="CHEBI:58339"/>
    </ligand>
</feature>
<dbReference type="GO" id="GO:0008146">
    <property type="term" value="F:sulfotransferase activity"/>
    <property type="evidence" value="ECO:0007669"/>
    <property type="project" value="InterPro"/>
</dbReference>
<evidence type="ECO:0000313" key="3">
    <source>
        <dbReference type="EMBL" id="OEU19343.1"/>
    </source>
</evidence>
<dbReference type="Gene3D" id="3.40.50.300">
    <property type="entry name" value="P-loop containing nucleotide triphosphate hydrolases"/>
    <property type="match status" value="1"/>
</dbReference>
<name>A0A1E7FNH6_9STRA</name>
<proteinExistence type="predicted"/>
<evidence type="ECO:0000256" key="1">
    <source>
        <dbReference type="ARBA" id="ARBA00022679"/>
    </source>
</evidence>
<evidence type="ECO:0000313" key="4">
    <source>
        <dbReference type="Proteomes" id="UP000095751"/>
    </source>
</evidence>
<evidence type="ECO:0000256" key="2">
    <source>
        <dbReference type="PIRSR" id="PIRSR637359-2"/>
    </source>
</evidence>
<dbReference type="KEGG" id="fcy:FRACYDRAFT_268001"/>
<dbReference type="PANTHER" id="PTHR10605:SF56">
    <property type="entry name" value="BIFUNCTIONAL HEPARAN SULFATE N-DEACETYLASE_N-SULFOTRANSFERASE"/>
    <property type="match status" value="1"/>
</dbReference>
<sequence length="217" mass="25402">MTFDKSPSYMDIPFFPDVAKTSKKYLPNVKIVATLCNPAERLFSELNHLLNSNREGFHQFYHDNDVTPPVDFSSFVDLLKPENPICNEKNGFCESNRMQYLKKGEFLNNLRPWYEEYGEENVLLVDMSQDPTIIVENLLDHVGSDVLPLSEYPWDDVRTHAVFSSSAYEGRSSAYQYFNEDMKWLERYYEPHNDELASKLGKDWPRKWSCRLNGNCD</sequence>
<accession>A0A1E7FNH6</accession>
<keyword evidence="1" id="KW-0808">Transferase</keyword>
<dbReference type="SUPFAM" id="SSF52540">
    <property type="entry name" value="P-loop containing nucleoside triphosphate hydrolases"/>
    <property type="match status" value="1"/>
</dbReference>
<evidence type="ECO:0008006" key="5">
    <source>
        <dbReference type="Google" id="ProtNLM"/>
    </source>
</evidence>
<reference evidence="3 4" key="1">
    <citation type="submission" date="2016-09" db="EMBL/GenBank/DDBJ databases">
        <title>Extensive genetic diversity and differential bi-allelic expression allows diatom success in the polar Southern Ocean.</title>
        <authorList>
            <consortium name="DOE Joint Genome Institute"/>
            <person name="Mock T."/>
            <person name="Otillar R.P."/>
            <person name="Strauss J."/>
            <person name="Dupont C."/>
            <person name="Frickenhaus S."/>
            <person name="Maumus F."/>
            <person name="Mcmullan M."/>
            <person name="Sanges R."/>
            <person name="Schmutz J."/>
            <person name="Toseland A."/>
            <person name="Valas R."/>
            <person name="Veluchamy A."/>
            <person name="Ward B.J."/>
            <person name="Allen A."/>
            <person name="Barry K."/>
            <person name="Falciatore A."/>
            <person name="Ferrante M."/>
            <person name="Fortunato A.E."/>
            <person name="Gloeckner G."/>
            <person name="Gruber A."/>
            <person name="Hipkin R."/>
            <person name="Janech M."/>
            <person name="Kroth P."/>
            <person name="Leese F."/>
            <person name="Lindquist E."/>
            <person name="Lyon B.R."/>
            <person name="Martin J."/>
            <person name="Mayer C."/>
            <person name="Parker M."/>
            <person name="Quesneville H."/>
            <person name="Raymond J."/>
            <person name="Uhlig C."/>
            <person name="Valentin K.U."/>
            <person name="Worden A.Z."/>
            <person name="Armbrust E.V."/>
            <person name="Bowler C."/>
            <person name="Green B."/>
            <person name="Moulton V."/>
            <person name="Van Oosterhout C."/>
            <person name="Grigoriev I."/>
        </authorList>
    </citation>
    <scope>NUCLEOTIDE SEQUENCE [LARGE SCALE GENOMIC DNA]</scope>
    <source>
        <strain evidence="3 4">CCMP1102</strain>
    </source>
</reference>
<dbReference type="EMBL" id="KV784355">
    <property type="protein sequence ID" value="OEU19343.1"/>
    <property type="molecule type" value="Genomic_DNA"/>
</dbReference>
<dbReference type="Proteomes" id="UP000095751">
    <property type="component" value="Unassembled WGS sequence"/>
</dbReference>
<gene>
    <name evidence="3" type="ORF">FRACYDRAFT_268001</name>
</gene>
<dbReference type="PANTHER" id="PTHR10605">
    <property type="entry name" value="HEPARAN SULFATE SULFOTRANSFERASE"/>
    <property type="match status" value="1"/>
</dbReference>
<dbReference type="InterPro" id="IPR027417">
    <property type="entry name" value="P-loop_NTPase"/>
</dbReference>
<dbReference type="InParanoid" id="A0A1E7FNH6"/>
<dbReference type="InterPro" id="IPR037359">
    <property type="entry name" value="NST/OST"/>
</dbReference>